<feature type="non-terminal residue" evidence="1">
    <location>
        <position position="132"/>
    </location>
</feature>
<accession>A0ABN9QB90</accession>
<protein>
    <submittedName>
        <fullName evidence="1">Uncharacterized protein</fullName>
    </submittedName>
</protein>
<evidence type="ECO:0000313" key="2">
    <source>
        <dbReference type="Proteomes" id="UP001189429"/>
    </source>
</evidence>
<gene>
    <name evidence="1" type="ORF">PCOR1329_LOCUS9635</name>
</gene>
<organism evidence="1 2">
    <name type="scientific">Prorocentrum cordatum</name>
    <dbReference type="NCBI Taxonomy" id="2364126"/>
    <lineage>
        <taxon>Eukaryota</taxon>
        <taxon>Sar</taxon>
        <taxon>Alveolata</taxon>
        <taxon>Dinophyceae</taxon>
        <taxon>Prorocentrales</taxon>
        <taxon>Prorocentraceae</taxon>
        <taxon>Prorocentrum</taxon>
    </lineage>
</organism>
<reference evidence="1" key="1">
    <citation type="submission" date="2023-10" db="EMBL/GenBank/DDBJ databases">
        <authorList>
            <person name="Chen Y."/>
            <person name="Shah S."/>
            <person name="Dougan E. K."/>
            <person name="Thang M."/>
            <person name="Chan C."/>
        </authorList>
    </citation>
    <scope>NUCLEOTIDE SEQUENCE [LARGE SCALE GENOMIC DNA]</scope>
</reference>
<sequence length="132" mass="14839">GFACALASYVDNLVAFGPSPEAATSIRIDCGVHLKHCWSLEFCQDSMEYMTCRGYPSNATPSGEWHQRTAFKCFGHHPDDDGGIATCLSFTIRSMWRAFWGNMSKGLQTAPIWTKLRFMQTFIKPILLRHSA</sequence>
<proteinExistence type="predicted"/>
<comment type="caution">
    <text evidence="1">The sequence shown here is derived from an EMBL/GenBank/DDBJ whole genome shotgun (WGS) entry which is preliminary data.</text>
</comment>
<dbReference type="EMBL" id="CAUYUJ010002695">
    <property type="protein sequence ID" value="CAK0801965.1"/>
    <property type="molecule type" value="Genomic_DNA"/>
</dbReference>
<evidence type="ECO:0000313" key="1">
    <source>
        <dbReference type="EMBL" id="CAK0801965.1"/>
    </source>
</evidence>
<keyword evidence="2" id="KW-1185">Reference proteome</keyword>
<dbReference type="Proteomes" id="UP001189429">
    <property type="component" value="Unassembled WGS sequence"/>
</dbReference>
<name>A0ABN9QB90_9DINO</name>
<feature type="non-terminal residue" evidence="1">
    <location>
        <position position="1"/>
    </location>
</feature>